<evidence type="ECO:0000256" key="1">
    <source>
        <dbReference type="ARBA" id="ARBA00004173"/>
    </source>
</evidence>
<evidence type="ECO:0000256" key="5">
    <source>
        <dbReference type="ARBA" id="ARBA00023128"/>
    </source>
</evidence>
<dbReference type="GO" id="GO:0003725">
    <property type="term" value="F:double-stranded RNA binding"/>
    <property type="evidence" value="ECO:0007669"/>
    <property type="project" value="InterPro"/>
</dbReference>
<accession>V4AM02</accession>
<dbReference type="InterPro" id="IPR044444">
    <property type="entry name" value="Ribosomal_mL44_DSRM_metazoa"/>
</dbReference>
<reference evidence="10 11" key="1">
    <citation type="journal article" date="2013" name="Nature">
        <title>Insights into bilaterian evolution from three spiralian genomes.</title>
        <authorList>
            <person name="Simakov O."/>
            <person name="Marletaz F."/>
            <person name="Cho S.J."/>
            <person name="Edsinger-Gonzales E."/>
            <person name="Havlak P."/>
            <person name="Hellsten U."/>
            <person name="Kuo D.H."/>
            <person name="Larsson T."/>
            <person name="Lv J."/>
            <person name="Arendt D."/>
            <person name="Savage R."/>
            <person name="Osoegawa K."/>
            <person name="de Jong P."/>
            <person name="Grimwood J."/>
            <person name="Chapman J.A."/>
            <person name="Shapiro H."/>
            <person name="Aerts A."/>
            <person name="Otillar R.P."/>
            <person name="Terry A.Y."/>
            <person name="Boore J.L."/>
            <person name="Grigoriev I.V."/>
            <person name="Lindberg D.R."/>
            <person name="Seaver E.C."/>
            <person name="Weisblat D.A."/>
            <person name="Putnam N.H."/>
            <person name="Rokhsar D.S."/>
        </authorList>
    </citation>
    <scope>NUCLEOTIDE SEQUENCE [LARGE SCALE GENOMIC DNA]</scope>
</reference>
<dbReference type="OMA" id="RHIKRWV"/>
<dbReference type="GO" id="GO:0070125">
    <property type="term" value="P:mitochondrial translational elongation"/>
    <property type="evidence" value="ECO:0007669"/>
    <property type="project" value="TreeGrafter"/>
</dbReference>
<dbReference type="SUPFAM" id="SSF54768">
    <property type="entry name" value="dsRNA-binding domain-like"/>
    <property type="match status" value="1"/>
</dbReference>
<feature type="domain" description="RNase III" evidence="9">
    <location>
        <begin position="70"/>
        <end position="202"/>
    </location>
</feature>
<dbReference type="PROSITE" id="PS50142">
    <property type="entry name" value="RNASE_3_2"/>
    <property type="match status" value="1"/>
</dbReference>
<dbReference type="AlphaFoldDB" id="V4AM02"/>
<dbReference type="InterPro" id="IPR000999">
    <property type="entry name" value="RNase_III_dom"/>
</dbReference>
<keyword evidence="11" id="KW-1185">Reference proteome</keyword>
<evidence type="ECO:0000313" key="10">
    <source>
        <dbReference type="EMBL" id="ESO98157.1"/>
    </source>
</evidence>
<evidence type="ECO:0000256" key="8">
    <source>
        <dbReference type="ARBA" id="ARBA00035187"/>
    </source>
</evidence>
<dbReference type="InterPro" id="IPR036389">
    <property type="entry name" value="RNase_III_sf"/>
</dbReference>
<dbReference type="PANTHER" id="PTHR11207:SF5">
    <property type="entry name" value="LARGE RIBOSOMAL SUBUNIT PROTEIN ML44"/>
    <property type="match status" value="1"/>
</dbReference>
<dbReference type="SUPFAM" id="SSF69065">
    <property type="entry name" value="RNase III domain-like"/>
    <property type="match status" value="1"/>
</dbReference>
<proteinExistence type="inferred from homology"/>
<dbReference type="OrthoDB" id="444135at2759"/>
<dbReference type="GO" id="GO:0005762">
    <property type="term" value="C:mitochondrial large ribosomal subunit"/>
    <property type="evidence" value="ECO:0007669"/>
    <property type="project" value="TreeGrafter"/>
</dbReference>
<keyword evidence="2" id="KW-0694">RNA-binding</keyword>
<evidence type="ECO:0000256" key="3">
    <source>
        <dbReference type="ARBA" id="ARBA00022946"/>
    </source>
</evidence>
<sequence>MSASIRSGLKVVCFRKLLIPLQQVPSRCYKKGLSKDLRIQYKSRLTVGPEPDRHRSEFINWNYDSEVYSFGKRLGEDLNDDILKKVFLHRSYIEREKKKIQELGIAVGTSGLDVDHNEQLAKSGEQLASNYVLIYLRNAFPNYFEEGIRSIHEYLMSEDVLCNIGRHLGIPELIMCDDFPLRESTIVTTLMAFIGALEQEKGKERAHLFVRDFILPQLIGKDINEMWNVVNPMGLLTAVLHFQKRGLPEPRLLWEGASSTLMSVYHIGIYSDQKLIGKAPGETAQIAEEMAARDALKRLCQTQESRPALLLGKLSENLKLDEKKVNISAKDIIEQFSPKESTASTSSKSIFGIFKGNHSLNKV</sequence>
<dbReference type="EMBL" id="KB201263">
    <property type="protein sequence ID" value="ESO98157.1"/>
    <property type="molecule type" value="Genomic_DNA"/>
</dbReference>
<dbReference type="Proteomes" id="UP000030746">
    <property type="component" value="Unassembled WGS sequence"/>
</dbReference>
<dbReference type="Gene3D" id="3.30.160.20">
    <property type="match status" value="1"/>
</dbReference>
<dbReference type="CTD" id="20250944"/>
<gene>
    <name evidence="10" type="ORF">LOTGIDRAFT_239065</name>
</gene>
<dbReference type="PANTHER" id="PTHR11207">
    <property type="entry name" value="RIBONUCLEASE III"/>
    <property type="match status" value="1"/>
</dbReference>
<evidence type="ECO:0000256" key="7">
    <source>
        <dbReference type="ARBA" id="ARBA00024034"/>
    </source>
</evidence>
<dbReference type="STRING" id="225164.V4AM02"/>
<dbReference type="HOGENOM" id="CLU_058895_1_0_1"/>
<name>V4AM02_LOTGI</name>
<comment type="subcellular location">
    <subcellularLocation>
        <location evidence="1">Mitochondrion</location>
    </subcellularLocation>
</comment>
<keyword evidence="6" id="KW-0687">Ribonucleoprotein</keyword>
<protein>
    <recommendedName>
        <fullName evidence="8">Large ribosomal subunit protein mL44</fullName>
    </recommendedName>
</protein>
<dbReference type="Pfam" id="PF22935">
    <property type="entry name" value="RM44_endonuclase"/>
    <property type="match status" value="1"/>
</dbReference>
<dbReference type="KEGG" id="lgi:LOTGIDRAFT_239065"/>
<dbReference type="CDD" id="cd00593">
    <property type="entry name" value="RIBOc"/>
    <property type="match status" value="1"/>
</dbReference>
<evidence type="ECO:0000256" key="2">
    <source>
        <dbReference type="ARBA" id="ARBA00022884"/>
    </source>
</evidence>
<keyword evidence="4" id="KW-0689">Ribosomal protein</keyword>
<dbReference type="InterPro" id="IPR055189">
    <property type="entry name" value="RM44_endonuclase"/>
</dbReference>
<dbReference type="Gene3D" id="1.10.1520.10">
    <property type="entry name" value="Ribonuclease III domain"/>
    <property type="match status" value="1"/>
</dbReference>
<dbReference type="CDD" id="cd19874">
    <property type="entry name" value="DSRM_MRPL44"/>
    <property type="match status" value="1"/>
</dbReference>
<dbReference type="FunFam" id="3.30.160.20:FF:000037">
    <property type="entry name" value="39S ribosomal protein L44, mitochondrial"/>
    <property type="match status" value="1"/>
</dbReference>
<dbReference type="Pfam" id="PF22892">
    <property type="entry name" value="DSRM_MRPL44"/>
    <property type="match status" value="1"/>
</dbReference>
<evidence type="ECO:0000256" key="6">
    <source>
        <dbReference type="ARBA" id="ARBA00023274"/>
    </source>
</evidence>
<dbReference type="GeneID" id="20250944"/>
<keyword evidence="5" id="KW-0496">Mitochondrion</keyword>
<evidence type="ECO:0000313" key="11">
    <source>
        <dbReference type="Proteomes" id="UP000030746"/>
    </source>
</evidence>
<keyword evidence="3" id="KW-0809">Transit peptide</keyword>
<evidence type="ECO:0000256" key="4">
    <source>
        <dbReference type="ARBA" id="ARBA00022980"/>
    </source>
</evidence>
<comment type="similarity">
    <text evidence="7">Belongs to the ribonuclease III family. Mitochondrion-specific ribosomal protein mL44 subfamily.</text>
</comment>
<evidence type="ECO:0000259" key="9">
    <source>
        <dbReference type="PROSITE" id="PS50142"/>
    </source>
</evidence>
<dbReference type="GO" id="GO:0006396">
    <property type="term" value="P:RNA processing"/>
    <property type="evidence" value="ECO:0007669"/>
    <property type="project" value="InterPro"/>
</dbReference>
<dbReference type="GO" id="GO:0070877">
    <property type="term" value="C:microprocessor complex"/>
    <property type="evidence" value="ECO:0007669"/>
    <property type="project" value="TreeGrafter"/>
</dbReference>
<dbReference type="SMART" id="SM00535">
    <property type="entry name" value="RIBOc"/>
    <property type="match status" value="1"/>
</dbReference>
<organism evidence="10 11">
    <name type="scientific">Lottia gigantea</name>
    <name type="common">Giant owl limpet</name>
    <dbReference type="NCBI Taxonomy" id="225164"/>
    <lineage>
        <taxon>Eukaryota</taxon>
        <taxon>Metazoa</taxon>
        <taxon>Spiralia</taxon>
        <taxon>Lophotrochozoa</taxon>
        <taxon>Mollusca</taxon>
        <taxon>Gastropoda</taxon>
        <taxon>Patellogastropoda</taxon>
        <taxon>Lottioidea</taxon>
        <taxon>Lottiidae</taxon>
        <taxon>Lottia</taxon>
    </lineage>
</organism>
<dbReference type="GO" id="GO:0004525">
    <property type="term" value="F:ribonuclease III activity"/>
    <property type="evidence" value="ECO:0007669"/>
    <property type="project" value="InterPro"/>
</dbReference>
<dbReference type="RefSeq" id="XP_009051139.1">
    <property type="nucleotide sequence ID" value="XM_009052891.1"/>
</dbReference>